<protein>
    <recommendedName>
        <fullName evidence="5">Crinkler effector protein N-terminal domain-containing protein</fullName>
    </recommendedName>
</protein>
<keyword evidence="7" id="KW-1185">Reference proteome</keyword>
<dbReference type="GO" id="GO:0043657">
    <property type="term" value="C:host cell"/>
    <property type="evidence" value="ECO:0007669"/>
    <property type="project" value="UniProtKB-SubCell"/>
</dbReference>
<sequence length="942" mass="106960">KKLIKVEKSHKLSNIDPDELTLWLVNILEDHLITLGCYFDIGTYGHKLSPFRKIQDVFPEDPAENLVHVIVELPPALKRSPSPTQQHMTTSTANCLDPYEVIDILFHDPKTTAQLESLKLPNITRYVRDHQLLKNDVIPIGPDGYADMRFYRQRAQVDFEKLKDMIGCIEVTTKKIAALLGVSGCGKTATVFEIGSEDFVTFFVIPRQFSKDNDTNSLDTRLMFDRVEVIMKKQEHRDYNILSSHQDAIDALKELQLHEEEVLRCIQTLLVARRISWSLLRRYFDDRLTPLTWLYCQEMVTFGSFFAYVFRRMMDFNLGSHDLEHFENTAHHHFVNVTKGSQRFVVAIDECHRLTRYHRNTFLPRTAQFLHGNGTLTEDGRQFVEHHLAHNPFDVTKPSTQSCPTWSYRSGFSLVVGGFKDMGAATLMILGTNLDLSNLVELDTMVGKYKDLVEVEEITEFHTFTPDDVNSMLRECLNQRGVPLTAIKELANNMEGRARFTMGFLEYVAKVKIMPGENKKRGALKRLKVAYEHIIVKSSSPIGLQKHIGRLISDPQTPVSTPQRAGTQVVAKQIIDPPKFLQDILMASIFSRGQMLYNSADAIKFVRHGLCHLTRSETPWLDDVYESNEVQVDVYESDEEQDDNDEGDRQSNTSISPEPDVAFAARPEFWCTLAEPWVRYALIYFFSQRLATDAIYSEYLTGLMTSPALTPAARGSLLEWTIMTKIKQKWTSKSLRGILKDSGLLPQHKILPRWLNDSLEIQPFDKILDESTVSAADDTLECFLSGVHGRVALLPTELAGPDGICATSTEGVFVVFASALSTKHDIEGKKFRKNIKTTDIENFYTKANGGPYKLPESVNAQFYSLRGRHNRIQSLQRKDGAIKGLLRIHFNIPKASGKIELCEVVKKRCRTDVIVNVDLKSAQDLHLLDGNIGNVLDALCKI</sequence>
<organism evidence="6 7">
    <name type="scientific">Jimgerdemannia flammicorona</name>
    <dbReference type="NCBI Taxonomy" id="994334"/>
    <lineage>
        <taxon>Eukaryota</taxon>
        <taxon>Fungi</taxon>
        <taxon>Fungi incertae sedis</taxon>
        <taxon>Mucoromycota</taxon>
        <taxon>Mucoromycotina</taxon>
        <taxon>Endogonomycetes</taxon>
        <taxon>Endogonales</taxon>
        <taxon>Endogonaceae</taxon>
        <taxon>Jimgerdemannia</taxon>
    </lineage>
</organism>
<dbReference type="InterPro" id="IPR027417">
    <property type="entry name" value="P-loop_NTPase"/>
</dbReference>
<comment type="caution">
    <text evidence="6">The sequence shown here is derived from an EMBL/GenBank/DDBJ whole genome shotgun (WGS) entry which is preliminary data.</text>
</comment>
<evidence type="ECO:0000256" key="4">
    <source>
        <dbReference type="SAM" id="MobiDB-lite"/>
    </source>
</evidence>
<dbReference type="AlphaFoldDB" id="A0A433D321"/>
<dbReference type="GO" id="GO:0005576">
    <property type="term" value="C:extracellular region"/>
    <property type="evidence" value="ECO:0007669"/>
    <property type="project" value="UniProtKB-SubCell"/>
</dbReference>
<reference evidence="6 7" key="1">
    <citation type="journal article" date="2018" name="New Phytol.">
        <title>Phylogenomics of Endogonaceae and evolution of mycorrhizas within Mucoromycota.</title>
        <authorList>
            <person name="Chang Y."/>
            <person name="Desiro A."/>
            <person name="Na H."/>
            <person name="Sandor L."/>
            <person name="Lipzen A."/>
            <person name="Clum A."/>
            <person name="Barry K."/>
            <person name="Grigoriev I.V."/>
            <person name="Martin F.M."/>
            <person name="Stajich J.E."/>
            <person name="Smith M.E."/>
            <person name="Bonito G."/>
            <person name="Spatafora J.W."/>
        </authorList>
    </citation>
    <scope>NUCLEOTIDE SEQUENCE [LARGE SCALE GENOMIC DNA]</scope>
    <source>
        <strain evidence="6 7">GMNB39</strain>
    </source>
</reference>
<proteinExistence type="predicted"/>
<evidence type="ECO:0000256" key="3">
    <source>
        <dbReference type="ARBA" id="ARBA00022525"/>
    </source>
</evidence>
<dbReference type="Pfam" id="PF20147">
    <property type="entry name" value="Crinkler"/>
    <property type="match status" value="1"/>
</dbReference>
<evidence type="ECO:0000256" key="1">
    <source>
        <dbReference type="ARBA" id="ARBA00004340"/>
    </source>
</evidence>
<name>A0A433D321_9FUNG</name>
<evidence type="ECO:0000256" key="2">
    <source>
        <dbReference type="ARBA" id="ARBA00004613"/>
    </source>
</evidence>
<dbReference type="Proteomes" id="UP000268093">
    <property type="component" value="Unassembled WGS sequence"/>
</dbReference>
<comment type="subcellular location">
    <subcellularLocation>
        <location evidence="1">Host cell</location>
    </subcellularLocation>
    <subcellularLocation>
        <location evidence="2">Secreted</location>
    </subcellularLocation>
</comment>
<dbReference type="SUPFAM" id="SSF52540">
    <property type="entry name" value="P-loop containing nucleoside triphosphate hydrolases"/>
    <property type="match status" value="1"/>
</dbReference>
<evidence type="ECO:0000259" key="5">
    <source>
        <dbReference type="Pfam" id="PF20147"/>
    </source>
</evidence>
<feature type="non-terminal residue" evidence="6">
    <location>
        <position position="1"/>
    </location>
</feature>
<evidence type="ECO:0000313" key="6">
    <source>
        <dbReference type="EMBL" id="RUP45225.1"/>
    </source>
</evidence>
<keyword evidence="3" id="KW-0964">Secreted</keyword>
<feature type="domain" description="Crinkler effector protein N-terminal" evidence="5">
    <location>
        <begin position="1"/>
        <end position="72"/>
    </location>
</feature>
<feature type="compositionally biased region" description="Acidic residues" evidence="4">
    <location>
        <begin position="636"/>
        <end position="646"/>
    </location>
</feature>
<accession>A0A433D321</accession>
<dbReference type="InterPro" id="IPR045379">
    <property type="entry name" value="Crinkler_N"/>
</dbReference>
<dbReference type="EMBL" id="RBNI01007600">
    <property type="protein sequence ID" value="RUP45225.1"/>
    <property type="molecule type" value="Genomic_DNA"/>
</dbReference>
<evidence type="ECO:0000313" key="7">
    <source>
        <dbReference type="Proteomes" id="UP000268093"/>
    </source>
</evidence>
<dbReference type="OrthoDB" id="2126370at2759"/>
<feature type="region of interest" description="Disordered" evidence="4">
    <location>
        <begin position="636"/>
        <end position="658"/>
    </location>
</feature>
<gene>
    <name evidence="6" type="ORF">BC936DRAFT_148456</name>
</gene>